<evidence type="ECO:0000256" key="2">
    <source>
        <dbReference type="ARBA" id="ARBA00022679"/>
    </source>
</evidence>
<dbReference type="SUPFAM" id="SSF53335">
    <property type="entry name" value="S-adenosyl-L-methionine-dependent methyltransferases"/>
    <property type="match status" value="1"/>
</dbReference>
<dbReference type="GO" id="GO:0008171">
    <property type="term" value="F:O-methyltransferase activity"/>
    <property type="evidence" value="ECO:0007669"/>
    <property type="project" value="InterPro"/>
</dbReference>
<dbReference type="CDD" id="cd02440">
    <property type="entry name" value="AdoMet_MTases"/>
    <property type="match status" value="1"/>
</dbReference>
<sequence length="274" mass="31125">MTSERKMLQRDPAFRCLQNLRGLVEKENVSAGIIAEVDKVMDLLMARNDFCEQQTTRPSQDLQQLMKSTLQHDWQKAHDQGQLVRIPNTMMMSGNLEVQFYRTLASLGNVKRVLELGLFTGCSALAFAESLPEDGKVISCEIDPYIANLARSFLDKATSGKKVEILNAPAEESMERLAQKKQQFDLIFLDADKPCYVRHYKMIFELGLLAPKGTILVDNALFFGDPYTKERFMGEMGDGITQFNEVVKDDNTVHKVLLPIRDGIMIIRRKEDVD</sequence>
<evidence type="ECO:0000256" key="3">
    <source>
        <dbReference type="ARBA" id="ARBA00022691"/>
    </source>
</evidence>
<comment type="similarity">
    <text evidence="4">Belongs to the class I-like SAM-binding methyltransferase superfamily. Cation-dependent O-methyltransferase family.</text>
</comment>
<dbReference type="OrthoDB" id="10251242at2759"/>
<dbReference type="KEGG" id="cvn:111131156"/>
<protein>
    <submittedName>
        <fullName evidence="6">Uncharacterized protein LOC111131156</fullName>
    </submittedName>
</protein>
<evidence type="ECO:0000313" key="6">
    <source>
        <dbReference type="RefSeq" id="XP_022334264.1"/>
    </source>
</evidence>
<dbReference type="PANTHER" id="PTHR10509:SF14">
    <property type="entry name" value="CAFFEOYL-COA O-METHYLTRANSFERASE 3-RELATED"/>
    <property type="match status" value="1"/>
</dbReference>
<accession>A0A8B8E3J1</accession>
<keyword evidence="2" id="KW-0808">Transferase</keyword>
<keyword evidence="3" id="KW-0949">S-adenosyl-L-methionine</keyword>
<evidence type="ECO:0000256" key="1">
    <source>
        <dbReference type="ARBA" id="ARBA00022603"/>
    </source>
</evidence>
<dbReference type="GeneID" id="111131156"/>
<dbReference type="Proteomes" id="UP000694844">
    <property type="component" value="Chromosome 4"/>
</dbReference>
<evidence type="ECO:0000256" key="4">
    <source>
        <dbReference type="ARBA" id="ARBA00023453"/>
    </source>
</evidence>
<dbReference type="Pfam" id="PF01596">
    <property type="entry name" value="Methyltransf_3"/>
    <property type="match status" value="1"/>
</dbReference>
<evidence type="ECO:0000313" key="5">
    <source>
        <dbReference type="Proteomes" id="UP000694844"/>
    </source>
</evidence>
<dbReference type="PROSITE" id="PS51682">
    <property type="entry name" value="SAM_OMT_I"/>
    <property type="match status" value="1"/>
</dbReference>
<dbReference type="InterPro" id="IPR050362">
    <property type="entry name" value="Cation-dep_OMT"/>
</dbReference>
<dbReference type="InterPro" id="IPR029063">
    <property type="entry name" value="SAM-dependent_MTases_sf"/>
</dbReference>
<dbReference type="GO" id="GO:0032259">
    <property type="term" value="P:methylation"/>
    <property type="evidence" value="ECO:0007669"/>
    <property type="project" value="UniProtKB-KW"/>
</dbReference>
<keyword evidence="1" id="KW-0489">Methyltransferase</keyword>
<organism evidence="5 6">
    <name type="scientific">Crassostrea virginica</name>
    <name type="common">Eastern oyster</name>
    <dbReference type="NCBI Taxonomy" id="6565"/>
    <lineage>
        <taxon>Eukaryota</taxon>
        <taxon>Metazoa</taxon>
        <taxon>Spiralia</taxon>
        <taxon>Lophotrochozoa</taxon>
        <taxon>Mollusca</taxon>
        <taxon>Bivalvia</taxon>
        <taxon>Autobranchia</taxon>
        <taxon>Pteriomorphia</taxon>
        <taxon>Ostreida</taxon>
        <taxon>Ostreoidea</taxon>
        <taxon>Ostreidae</taxon>
        <taxon>Crassostrea</taxon>
    </lineage>
</organism>
<keyword evidence="5" id="KW-1185">Reference proteome</keyword>
<dbReference type="Gene3D" id="3.40.50.150">
    <property type="entry name" value="Vaccinia Virus protein VP39"/>
    <property type="match status" value="1"/>
</dbReference>
<dbReference type="RefSeq" id="XP_022334264.1">
    <property type="nucleotide sequence ID" value="XM_022478556.1"/>
</dbReference>
<gene>
    <name evidence="6" type="primary">LOC111131156</name>
</gene>
<dbReference type="AlphaFoldDB" id="A0A8B8E3J1"/>
<dbReference type="InterPro" id="IPR002935">
    <property type="entry name" value="SAM_O-MeTrfase"/>
</dbReference>
<reference evidence="6" key="1">
    <citation type="submission" date="2025-08" db="UniProtKB">
        <authorList>
            <consortium name="RefSeq"/>
        </authorList>
    </citation>
    <scope>IDENTIFICATION</scope>
    <source>
        <tissue evidence="6">Whole sample</tissue>
    </source>
</reference>
<dbReference type="GO" id="GO:0008757">
    <property type="term" value="F:S-adenosylmethionine-dependent methyltransferase activity"/>
    <property type="evidence" value="ECO:0007669"/>
    <property type="project" value="TreeGrafter"/>
</dbReference>
<name>A0A8B8E3J1_CRAVI</name>
<dbReference type="PANTHER" id="PTHR10509">
    <property type="entry name" value="O-METHYLTRANSFERASE-RELATED"/>
    <property type="match status" value="1"/>
</dbReference>
<proteinExistence type="inferred from homology"/>